<evidence type="ECO:0000313" key="2">
    <source>
        <dbReference type="Proteomes" id="UP000031599"/>
    </source>
</evidence>
<comment type="caution">
    <text evidence="1">The sequence shown here is derived from an EMBL/GenBank/DDBJ whole genome shotgun (WGS) entry which is preliminary data.</text>
</comment>
<sequence length="338" mass="37648">MARKTSLLPSLLGVGVLLATVAPTTGCLFGGYDGVFFETEDVSIDIPSSGFRADEIHGDAWWLINETTDHVNGWVTTVVETSGYVVEFLSNHRESGVEGTWRIYGPFDDQAGRDVAWLVRITGTDMDTSFEFLVAPRGTKNAADFELMAEGSLTVEDDLRFGNMRIDFDTIENHPDLDMTLLWSYAGDINIEFERHVDSGEKTINLEFDGFEANRTGYLEDDHFRSDETYEYHKAGDGSGSFHLALMGEWDTYPYGWSGPEQERMQLDMLWTPTNEGRALGTITEVDGVGDMLHGDLSLDECFDASGYLTYRSLSELYANEVPSYNFGDASDCVLALP</sequence>
<dbReference type="EMBL" id="JMCC02000089">
    <property type="protein sequence ID" value="KIG13763.1"/>
    <property type="molecule type" value="Genomic_DNA"/>
</dbReference>
<gene>
    <name evidence="1" type="ORF">DB30_07609</name>
</gene>
<dbReference type="AlphaFoldDB" id="A0A0C1ZRS9"/>
<accession>A0A0C1ZRS9</accession>
<dbReference type="RefSeq" id="WP_052555112.1">
    <property type="nucleotide sequence ID" value="NZ_JMCC02000089.1"/>
</dbReference>
<dbReference type="Proteomes" id="UP000031599">
    <property type="component" value="Unassembled WGS sequence"/>
</dbReference>
<reference evidence="1 2" key="1">
    <citation type="submission" date="2014-12" db="EMBL/GenBank/DDBJ databases">
        <title>Genome assembly of Enhygromyxa salina DSM 15201.</title>
        <authorList>
            <person name="Sharma G."/>
            <person name="Subramanian S."/>
        </authorList>
    </citation>
    <scope>NUCLEOTIDE SEQUENCE [LARGE SCALE GENOMIC DNA]</scope>
    <source>
        <strain evidence="1 2">DSM 15201</strain>
    </source>
</reference>
<proteinExistence type="predicted"/>
<organism evidence="1 2">
    <name type="scientific">Enhygromyxa salina</name>
    <dbReference type="NCBI Taxonomy" id="215803"/>
    <lineage>
        <taxon>Bacteria</taxon>
        <taxon>Pseudomonadati</taxon>
        <taxon>Myxococcota</taxon>
        <taxon>Polyangia</taxon>
        <taxon>Nannocystales</taxon>
        <taxon>Nannocystaceae</taxon>
        <taxon>Enhygromyxa</taxon>
    </lineage>
</organism>
<name>A0A0C1ZRS9_9BACT</name>
<protein>
    <submittedName>
        <fullName evidence="1">Uncharacterized protein</fullName>
    </submittedName>
</protein>
<evidence type="ECO:0000313" key="1">
    <source>
        <dbReference type="EMBL" id="KIG13763.1"/>
    </source>
</evidence>